<dbReference type="OrthoDB" id="10035003at2759"/>
<dbReference type="AlphaFoldDB" id="A0A8J9YV40"/>
<dbReference type="PANTHER" id="PTHR34485:SF2">
    <property type="entry name" value="PROLINE RICH, LACRIMAL 1"/>
    <property type="match status" value="1"/>
</dbReference>
<reference evidence="2" key="1">
    <citation type="submission" date="2022-01" db="EMBL/GenBank/DDBJ databases">
        <authorList>
            <person name="Braso-Vives M."/>
        </authorList>
    </citation>
    <scope>NUCLEOTIDE SEQUENCE</scope>
</reference>
<gene>
    <name evidence="2" type="primary">Hypp6604</name>
    <name evidence="2" type="ORF">BLAG_LOCUS5649</name>
</gene>
<name>A0A8J9YV40_BRALA</name>
<dbReference type="EMBL" id="OV696697">
    <property type="protein sequence ID" value="CAH1242349.1"/>
    <property type="molecule type" value="Genomic_DNA"/>
</dbReference>
<organism evidence="2 3">
    <name type="scientific">Branchiostoma lanceolatum</name>
    <name type="common">Common lancelet</name>
    <name type="synonym">Amphioxus lanceolatum</name>
    <dbReference type="NCBI Taxonomy" id="7740"/>
    <lineage>
        <taxon>Eukaryota</taxon>
        <taxon>Metazoa</taxon>
        <taxon>Chordata</taxon>
        <taxon>Cephalochordata</taxon>
        <taxon>Leptocardii</taxon>
        <taxon>Amphioxiformes</taxon>
        <taxon>Branchiostomatidae</taxon>
        <taxon>Branchiostoma</taxon>
    </lineage>
</organism>
<feature type="region of interest" description="Disordered" evidence="1">
    <location>
        <begin position="641"/>
        <end position="665"/>
    </location>
</feature>
<sequence>MLHLLPTKYYENYALLLTGLYILLKDSITEAELQTADDLLKQFVEGYRKLYDKSTLPQAPVELETLQQQKTDLLLAVQRERLAKEVRDLEADLRALQLDVPSSQLSAIPPGAQPPAATHPGATTPVVTPPVATPPGATPPVAPPPVDPPPVAPPPVAPPPVVSPPIVPPPIVLRTSPHLEEAFSTDRPAGSTARRPQQPAERNTAWSTAPSSYTSRSDDASGYATGGYTAGSDAASRSTASRSTASRSTASRSTASRSTTSRSTASRVTANRATANHEVSVLDSGMQVDTSDDKLPALDSGMQVNTSDDIVDMALGFNEFVQDGTLETNTDMSYGAQDPFTGHFVRSIRLLRDMEPAQSPGHPVWTVEFNLAMNQAQLDTRILLVGLGMPLSGTVWGEWWDSAISGYLSHGQTRPILPAIGQLRQGLKLFGLLDVLKSDPLLGERLLSYSDLSLDQWITALLIYQFIYTQRHPSHCRPLIAYLSLIRTMASRRANCRRYDEMFPDKLSRSPAKREKLTRLCLLPFPHCTPSPGLFTCHTACQRVAHQISPLNMAATSSSNTEDARMASPNLLSDADAANQADVDNGKDLGVVSRPLSKKIQRRRAASLRGKKSAASLGLGRLSRLSSVLEYVPVGFREEVRGYSHPSRPSQRTNWKSPGGSNYRTDNLRQKLKAKGMSVEDIDSPVSACATTSQSITEEGTSNIRSVRKLTFPNAKKNEQELESTEKNVQERESIVVEEGYYVGQTSQVQKLVNNVNSNMKCRTEGCNGMLIPVQCTKVGLGGGMRVVYACSGCAMINFGINFDSSTIVESSRRHQVSLALCLAMLVTGNTYAGYDKVFGQETLNRKNFHTVIRDVYPITRKLIEEHCEAAKTQMRNMSEDVMGSAKRAVTQVDGTLGTRGFHSKNYTVTVRNAMNNSLLYVAHLCMKGSNTTSSEDFPLFKGTAKSA</sequence>
<feature type="compositionally biased region" description="Low complexity" evidence="1">
    <location>
        <begin position="230"/>
        <end position="274"/>
    </location>
</feature>
<keyword evidence="3" id="KW-1185">Reference proteome</keyword>
<evidence type="ECO:0000313" key="3">
    <source>
        <dbReference type="Proteomes" id="UP000838412"/>
    </source>
</evidence>
<feature type="compositionally biased region" description="Polar residues" evidence="1">
    <location>
        <begin position="647"/>
        <end position="665"/>
    </location>
</feature>
<protein>
    <submittedName>
        <fullName evidence="2">Hypp6604 protein</fullName>
    </submittedName>
</protein>
<feature type="region of interest" description="Disordered" evidence="1">
    <location>
        <begin position="181"/>
        <end position="301"/>
    </location>
</feature>
<accession>A0A8J9YV40</accession>
<feature type="region of interest" description="Disordered" evidence="1">
    <location>
        <begin position="104"/>
        <end position="146"/>
    </location>
</feature>
<dbReference type="Proteomes" id="UP000838412">
    <property type="component" value="Chromosome 12"/>
</dbReference>
<feature type="compositionally biased region" description="Low complexity" evidence="1">
    <location>
        <begin position="114"/>
        <end position="126"/>
    </location>
</feature>
<evidence type="ECO:0000313" key="2">
    <source>
        <dbReference type="EMBL" id="CAH1242349.1"/>
    </source>
</evidence>
<dbReference type="PANTHER" id="PTHR34485">
    <property type="entry name" value="PROLINE-RICH, LACRIMAL 1"/>
    <property type="match status" value="1"/>
</dbReference>
<feature type="compositionally biased region" description="Pro residues" evidence="1">
    <location>
        <begin position="127"/>
        <end position="146"/>
    </location>
</feature>
<feature type="compositionally biased region" description="Polar residues" evidence="1">
    <location>
        <begin position="200"/>
        <end position="215"/>
    </location>
</feature>
<proteinExistence type="predicted"/>
<evidence type="ECO:0000256" key="1">
    <source>
        <dbReference type="SAM" id="MobiDB-lite"/>
    </source>
</evidence>